<dbReference type="RefSeq" id="WP_330129070.1">
    <property type="nucleotide sequence ID" value="NZ_JAUHLI010000010.1"/>
</dbReference>
<proteinExistence type="predicted"/>
<name>A0ABU7J6Q1_9GAMM</name>
<evidence type="ECO:0000313" key="2">
    <source>
        <dbReference type="EMBL" id="MEE2001983.1"/>
    </source>
</evidence>
<dbReference type="Proteomes" id="UP001336314">
    <property type="component" value="Unassembled WGS sequence"/>
</dbReference>
<evidence type="ECO:0000256" key="1">
    <source>
        <dbReference type="SAM" id="SignalP"/>
    </source>
</evidence>
<keyword evidence="1" id="KW-0732">Signal</keyword>
<feature type="signal peptide" evidence="1">
    <location>
        <begin position="1"/>
        <end position="23"/>
    </location>
</feature>
<feature type="chain" id="PRO_5045689259" evidence="1">
    <location>
        <begin position="24"/>
        <end position="134"/>
    </location>
</feature>
<dbReference type="InterPro" id="IPR032577">
    <property type="entry name" value="DUF4920"/>
</dbReference>
<gene>
    <name evidence="2" type="ORF">QWY20_11015</name>
</gene>
<sequence length="134" mass="14652">MNWFITPITAASFALACAQSVMAAEPVQFGGEVQQEKLVALSSILAAPEHYLDQEVTVQGTIAAVCEKMHCWMRFETTEQQPSFRIKVRDGDMVFPLSAKGKTAYATGTLQPWPGSDEVRYQLVPTAVVIDAGE</sequence>
<dbReference type="EMBL" id="JAUHLI010000010">
    <property type="protein sequence ID" value="MEE2001983.1"/>
    <property type="molecule type" value="Genomic_DNA"/>
</dbReference>
<dbReference type="Pfam" id="PF16267">
    <property type="entry name" value="DUF4920"/>
    <property type="match status" value="1"/>
</dbReference>
<accession>A0ABU7J6Q1</accession>
<organism evidence="2 3">
    <name type="scientific">Alkalimonas cellulosilytica</name>
    <dbReference type="NCBI Taxonomy" id="3058395"/>
    <lineage>
        <taxon>Bacteria</taxon>
        <taxon>Pseudomonadati</taxon>
        <taxon>Pseudomonadota</taxon>
        <taxon>Gammaproteobacteria</taxon>
        <taxon>Alkalimonas</taxon>
    </lineage>
</organism>
<reference evidence="2 3" key="1">
    <citation type="submission" date="2023-07" db="EMBL/GenBank/DDBJ databases">
        <title>Alkalimonas sp., MEB108 novel, alkaliphilic bacterium isolated from Lonar Lake, India.</title>
        <authorList>
            <person name="Joshi A."/>
            <person name="Thite S."/>
        </authorList>
    </citation>
    <scope>NUCLEOTIDE SEQUENCE [LARGE SCALE GENOMIC DNA]</scope>
    <source>
        <strain evidence="2 3">MEB108</strain>
    </source>
</reference>
<keyword evidence="3" id="KW-1185">Reference proteome</keyword>
<comment type="caution">
    <text evidence="2">The sequence shown here is derived from an EMBL/GenBank/DDBJ whole genome shotgun (WGS) entry which is preliminary data.</text>
</comment>
<evidence type="ECO:0000313" key="3">
    <source>
        <dbReference type="Proteomes" id="UP001336314"/>
    </source>
</evidence>
<protein>
    <submittedName>
        <fullName evidence="2">DUF4920 domain-containing protein</fullName>
    </submittedName>
</protein>